<dbReference type="EMBL" id="NXIF01000006">
    <property type="protein sequence ID" value="PKI82021.1"/>
    <property type="molecule type" value="Genomic_DNA"/>
</dbReference>
<comment type="caution">
    <text evidence="3">The sequence shown here is derived from an EMBL/GenBank/DDBJ whole genome shotgun (WGS) entry which is preliminary data.</text>
</comment>
<dbReference type="InterPro" id="IPR013783">
    <property type="entry name" value="Ig-like_fold"/>
</dbReference>
<keyword evidence="1" id="KW-0732">Signal</keyword>
<name>A0A2N1J639_9BACT</name>
<dbReference type="InterPro" id="IPR003961">
    <property type="entry name" value="FN3_dom"/>
</dbReference>
<dbReference type="PROSITE" id="PS51257">
    <property type="entry name" value="PROKAR_LIPOPROTEIN"/>
    <property type="match status" value="1"/>
</dbReference>
<proteinExistence type="predicted"/>
<sequence>MKNLMKITSSLALILLVSGCSYKGDLMSPKKPKIDETLEVVDSNSIRSISDVNAIAFEWKKVDDTRVNGYNFYRANLQKDGTKLKLIDTIENKYVTHYVDKNVEPNTKYVYKISSATKSDVESRTTKDYIVSTLDLPEGISFIQAISNLPRQIKIVWRPHGNERIAYYKIERSSPQTPKWEELDEIEGRLQAEYIDADLKDNVVYNYRVTAYTFDDIPTKPSQIVKAQTKPLPAGIYTLKASNDKPRKIVLNWQPSESSDVVRYNIYKSSSATSGFSYLKSVNNKTLNYEDFINEDGKIYFYKITATDKDGLESSLNVNSVMGSTLSKVNKPIITLAQIQGEKAILNWQSADKRTVSFNVYKTVKDGVFNKKTIKISGIKALRYEDKDIVRGVSYSYSIQAVDEFGIASKRTDPTELILPKLREIK</sequence>
<reference evidence="3 4" key="1">
    <citation type="submission" date="2017-09" db="EMBL/GenBank/DDBJ databases">
        <title>Genomics of the genus Arcobacter.</title>
        <authorList>
            <person name="Perez-Cataluna A."/>
            <person name="Figueras M.J."/>
            <person name="Salas-Masso N."/>
        </authorList>
    </citation>
    <scope>NUCLEOTIDE SEQUENCE [LARGE SCALE GENOMIC DNA]</scope>
    <source>
        <strain evidence="3 4">DSM 18005</strain>
    </source>
</reference>
<dbReference type="OrthoDB" id="9810925at2"/>
<dbReference type="CDD" id="cd00063">
    <property type="entry name" value="FN3"/>
    <property type="match status" value="1"/>
</dbReference>
<dbReference type="SMART" id="SM00060">
    <property type="entry name" value="FN3"/>
    <property type="match status" value="3"/>
</dbReference>
<dbReference type="Proteomes" id="UP000233248">
    <property type="component" value="Unassembled WGS sequence"/>
</dbReference>
<protein>
    <recommendedName>
        <fullName evidence="2">Fibronectin type-III domain-containing protein</fullName>
    </recommendedName>
</protein>
<keyword evidence="4" id="KW-1185">Reference proteome</keyword>
<dbReference type="SUPFAM" id="SSF49265">
    <property type="entry name" value="Fibronectin type III"/>
    <property type="match status" value="1"/>
</dbReference>
<dbReference type="PROSITE" id="PS50853">
    <property type="entry name" value="FN3"/>
    <property type="match status" value="1"/>
</dbReference>
<evidence type="ECO:0000313" key="4">
    <source>
        <dbReference type="Proteomes" id="UP000233248"/>
    </source>
</evidence>
<dbReference type="AlphaFoldDB" id="A0A2N1J639"/>
<feature type="signal peptide" evidence="1">
    <location>
        <begin position="1"/>
        <end position="23"/>
    </location>
</feature>
<dbReference type="KEGG" id="ahs:AHALO_1136"/>
<feature type="domain" description="Fibronectin type-III" evidence="2">
    <location>
        <begin position="136"/>
        <end position="232"/>
    </location>
</feature>
<dbReference type="InterPro" id="IPR036116">
    <property type="entry name" value="FN3_sf"/>
</dbReference>
<gene>
    <name evidence="3" type="ORF">CP960_01540</name>
</gene>
<dbReference type="Gene3D" id="2.60.40.10">
    <property type="entry name" value="Immunoglobulins"/>
    <property type="match status" value="4"/>
</dbReference>
<evidence type="ECO:0000256" key="1">
    <source>
        <dbReference type="SAM" id="SignalP"/>
    </source>
</evidence>
<evidence type="ECO:0000313" key="3">
    <source>
        <dbReference type="EMBL" id="PKI82021.1"/>
    </source>
</evidence>
<feature type="chain" id="PRO_5014890497" description="Fibronectin type-III domain-containing protein" evidence="1">
    <location>
        <begin position="24"/>
        <end position="426"/>
    </location>
</feature>
<evidence type="ECO:0000259" key="2">
    <source>
        <dbReference type="PROSITE" id="PS50853"/>
    </source>
</evidence>
<dbReference type="RefSeq" id="WP_101183472.1">
    <property type="nucleotide sequence ID" value="NZ_CP031218.1"/>
</dbReference>
<organism evidence="3 4">
    <name type="scientific">Malaciobacter halophilus</name>
    <dbReference type="NCBI Taxonomy" id="197482"/>
    <lineage>
        <taxon>Bacteria</taxon>
        <taxon>Pseudomonadati</taxon>
        <taxon>Campylobacterota</taxon>
        <taxon>Epsilonproteobacteria</taxon>
        <taxon>Campylobacterales</taxon>
        <taxon>Arcobacteraceae</taxon>
        <taxon>Malaciobacter</taxon>
    </lineage>
</organism>
<accession>A0A2N1J639</accession>